<dbReference type="OrthoDB" id="39175at2759"/>
<evidence type="ECO:0000313" key="2">
    <source>
        <dbReference type="Proteomes" id="UP000053789"/>
    </source>
</evidence>
<dbReference type="HOGENOM" id="CLU_1447528_0_0_1"/>
<dbReference type="VEuPathDB" id="FungiDB:Z519_04713"/>
<proteinExistence type="predicted"/>
<dbReference type="RefSeq" id="XP_016621405.1">
    <property type="nucleotide sequence ID" value="XM_016762458.1"/>
</dbReference>
<dbReference type="AlphaFoldDB" id="A0A0D2EXN4"/>
<evidence type="ECO:0000313" key="1">
    <source>
        <dbReference type="EMBL" id="KIW94736.1"/>
    </source>
</evidence>
<protein>
    <submittedName>
        <fullName evidence="1">Uncharacterized protein</fullName>
    </submittedName>
</protein>
<accession>A0A0D2EXN4</accession>
<gene>
    <name evidence="1" type="ORF">Z519_04713</name>
</gene>
<sequence length="187" mass="21294">MVRLFEEMSYRDGVVYFLPIYNWFCVVDSVTQIYQHHAVQTKRKTVAEELDIIRDILKQLQSKWPSAIVVLDWINWIVSSDRAADEVVVHFSKAQPASIHEEDGVEEPYLGSLTLKTLFPFPPSMCPNMNLLTKGSATEHQSGISHSDLPDNDFLPGIFDDMPTNAGFFDIHHENPHLSNSLSDTFD</sequence>
<name>A0A0D2EXN4_CLAB1</name>
<organism evidence="1 2">
    <name type="scientific">Cladophialophora bantiana (strain ATCC 10958 / CBS 173.52 / CDC B-1940 / NIH 8579)</name>
    <name type="common">Xylohypha bantiana</name>
    <dbReference type="NCBI Taxonomy" id="1442370"/>
    <lineage>
        <taxon>Eukaryota</taxon>
        <taxon>Fungi</taxon>
        <taxon>Dikarya</taxon>
        <taxon>Ascomycota</taxon>
        <taxon>Pezizomycotina</taxon>
        <taxon>Eurotiomycetes</taxon>
        <taxon>Chaetothyriomycetidae</taxon>
        <taxon>Chaetothyriales</taxon>
        <taxon>Herpotrichiellaceae</taxon>
        <taxon>Cladophialophora</taxon>
    </lineage>
</organism>
<dbReference type="EMBL" id="KN846985">
    <property type="protein sequence ID" value="KIW94736.1"/>
    <property type="molecule type" value="Genomic_DNA"/>
</dbReference>
<reference evidence="1" key="1">
    <citation type="submission" date="2015-01" db="EMBL/GenBank/DDBJ databases">
        <title>The Genome Sequence of Cladophialophora bantiana CBS 173.52.</title>
        <authorList>
            <consortium name="The Broad Institute Genomics Platform"/>
            <person name="Cuomo C."/>
            <person name="de Hoog S."/>
            <person name="Gorbushina A."/>
            <person name="Stielow B."/>
            <person name="Teixiera M."/>
            <person name="Abouelleil A."/>
            <person name="Chapman S.B."/>
            <person name="Priest M."/>
            <person name="Young S.K."/>
            <person name="Wortman J."/>
            <person name="Nusbaum C."/>
            <person name="Birren B."/>
        </authorList>
    </citation>
    <scope>NUCLEOTIDE SEQUENCE [LARGE SCALE GENOMIC DNA]</scope>
    <source>
        <strain evidence="1">CBS 173.52</strain>
    </source>
</reference>
<dbReference type="GeneID" id="27697641"/>
<dbReference type="Proteomes" id="UP000053789">
    <property type="component" value="Unassembled WGS sequence"/>
</dbReference>
<keyword evidence="2" id="KW-1185">Reference proteome</keyword>